<protein>
    <submittedName>
        <fullName evidence="1">Uncharacterized protein</fullName>
    </submittedName>
</protein>
<accession>A0A0B2US21</accession>
<dbReference type="Proteomes" id="UP000031036">
    <property type="component" value="Unassembled WGS sequence"/>
</dbReference>
<dbReference type="AlphaFoldDB" id="A0A0B2US21"/>
<proteinExistence type="predicted"/>
<keyword evidence="2" id="KW-1185">Reference proteome</keyword>
<dbReference type="STRING" id="6265.A0A0B2US21"/>
<sequence length="121" mass="13818">MRFQVTSVVYGADHRLDVSVSAKRWPLLDIDMLCARHVNAFCGQIYRIECDVVNAGSVPVQSFCMVTDRPDLVTVAEEVALSEDCLQSEWRSTSYFVSHTNHNVLVFKFRSDEFAIGEKRR</sequence>
<reference evidence="1 2" key="1">
    <citation type="submission" date="2014-11" db="EMBL/GenBank/DDBJ databases">
        <title>Genetic blueprint of the zoonotic pathogen Toxocara canis.</title>
        <authorList>
            <person name="Zhu X.-Q."/>
            <person name="Korhonen P.K."/>
            <person name="Cai H."/>
            <person name="Young N.D."/>
            <person name="Nejsum P."/>
            <person name="von Samson-Himmelstjerna G."/>
            <person name="Boag P.R."/>
            <person name="Tan P."/>
            <person name="Li Q."/>
            <person name="Min J."/>
            <person name="Yang Y."/>
            <person name="Wang X."/>
            <person name="Fang X."/>
            <person name="Hall R.S."/>
            <person name="Hofmann A."/>
            <person name="Sternberg P.W."/>
            <person name="Jex A.R."/>
            <person name="Gasser R.B."/>
        </authorList>
    </citation>
    <scope>NUCLEOTIDE SEQUENCE [LARGE SCALE GENOMIC DNA]</scope>
    <source>
        <strain evidence="1">PN_DK_2014</strain>
    </source>
</reference>
<evidence type="ECO:0000313" key="1">
    <source>
        <dbReference type="EMBL" id="KHN71700.1"/>
    </source>
</evidence>
<dbReference type="EMBL" id="JPKZ01021025">
    <property type="protein sequence ID" value="KHN71700.1"/>
    <property type="molecule type" value="Genomic_DNA"/>
</dbReference>
<organism evidence="1 2">
    <name type="scientific">Toxocara canis</name>
    <name type="common">Canine roundworm</name>
    <dbReference type="NCBI Taxonomy" id="6265"/>
    <lineage>
        <taxon>Eukaryota</taxon>
        <taxon>Metazoa</taxon>
        <taxon>Ecdysozoa</taxon>
        <taxon>Nematoda</taxon>
        <taxon>Chromadorea</taxon>
        <taxon>Rhabditida</taxon>
        <taxon>Spirurina</taxon>
        <taxon>Ascaridomorpha</taxon>
        <taxon>Ascaridoidea</taxon>
        <taxon>Toxocaridae</taxon>
        <taxon>Toxocara</taxon>
    </lineage>
</organism>
<comment type="caution">
    <text evidence="1">The sequence shown here is derived from an EMBL/GenBank/DDBJ whole genome shotgun (WGS) entry which is preliminary data.</text>
</comment>
<gene>
    <name evidence="1" type="ORF">Tcan_02099</name>
</gene>
<evidence type="ECO:0000313" key="2">
    <source>
        <dbReference type="Proteomes" id="UP000031036"/>
    </source>
</evidence>
<name>A0A0B2US21_TOXCA</name>